<proteinExistence type="predicted"/>
<dbReference type="AlphaFoldDB" id="A0A2T6B8V0"/>
<protein>
    <submittedName>
        <fullName evidence="2">Uncharacterized protein</fullName>
    </submittedName>
</protein>
<dbReference type="OrthoDB" id="7867086at2"/>
<comment type="caution">
    <text evidence="2">The sequence shown here is derived from an EMBL/GenBank/DDBJ whole genome shotgun (WGS) entry which is preliminary data.</text>
</comment>
<dbReference type="Proteomes" id="UP000244224">
    <property type="component" value="Unassembled WGS sequence"/>
</dbReference>
<name>A0A2T6B8V0_9RHOB</name>
<dbReference type="EMBL" id="QBKP01000002">
    <property type="protein sequence ID" value="PTX52483.1"/>
    <property type="molecule type" value="Genomic_DNA"/>
</dbReference>
<accession>A0A2T6B8V0</accession>
<dbReference type="RefSeq" id="WP_108127902.1">
    <property type="nucleotide sequence ID" value="NZ_QBKP01000002.1"/>
</dbReference>
<evidence type="ECO:0000313" key="3">
    <source>
        <dbReference type="Proteomes" id="UP000244224"/>
    </source>
</evidence>
<feature type="region of interest" description="Disordered" evidence="1">
    <location>
        <begin position="1"/>
        <end position="23"/>
    </location>
</feature>
<gene>
    <name evidence="2" type="ORF">C8N34_102263</name>
</gene>
<reference evidence="2 3" key="1">
    <citation type="submission" date="2018-04" db="EMBL/GenBank/DDBJ databases">
        <title>Genomic Encyclopedia of Archaeal and Bacterial Type Strains, Phase II (KMG-II): from individual species to whole genera.</title>
        <authorList>
            <person name="Goeker M."/>
        </authorList>
    </citation>
    <scope>NUCLEOTIDE SEQUENCE [LARGE SCALE GENOMIC DNA]</scope>
    <source>
        <strain evidence="2 3">DSM 21823</strain>
    </source>
</reference>
<sequence length="212" mass="23848">MPIIASHNRTYRSEGHTPSPDWPQDCHVQWGGSGLVLRADGGAYGTAFFEAFPAEGGFFRGEGASITAAEADCLAKYRRFTRCDHLWGRGKYTNGGAICRRCRAFMTRFRPIPRLGAFRDPLSVTELDLAMDGYCRPDPSDRFQNRLRLRLARAGIRMPDPDPDRTDHAAACRAAVLLWYRENRDRVGRGESLGLEGLFDQLALRRLEQEVA</sequence>
<keyword evidence="3" id="KW-1185">Reference proteome</keyword>
<organism evidence="2 3">
    <name type="scientific">Gemmobacter caeni</name>
    <dbReference type="NCBI Taxonomy" id="589035"/>
    <lineage>
        <taxon>Bacteria</taxon>
        <taxon>Pseudomonadati</taxon>
        <taxon>Pseudomonadota</taxon>
        <taxon>Alphaproteobacteria</taxon>
        <taxon>Rhodobacterales</taxon>
        <taxon>Paracoccaceae</taxon>
        <taxon>Gemmobacter</taxon>
    </lineage>
</organism>
<evidence type="ECO:0000313" key="2">
    <source>
        <dbReference type="EMBL" id="PTX52483.1"/>
    </source>
</evidence>
<evidence type="ECO:0000256" key="1">
    <source>
        <dbReference type="SAM" id="MobiDB-lite"/>
    </source>
</evidence>